<accession>A0A2W2HBN3</accession>
<dbReference type="InterPro" id="IPR007267">
    <property type="entry name" value="GtrA_DPMS_TM"/>
</dbReference>
<feature type="domain" description="GtrA/DPMS transmembrane" evidence="8">
    <location>
        <begin position="83"/>
        <end position="203"/>
    </location>
</feature>
<evidence type="ECO:0000256" key="1">
    <source>
        <dbReference type="ARBA" id="ARBA00004141"/>
    </source>
</evidence>
<dbReference type="Proteomes" id="UP000248544">
    <property type="component" value="Unassembled WGS sequence"/>
</dbReference>
<proteinExistence type="inferred from homology"/>
<organism evidence="9 10">
    <name type="scientific">Spongiactinospora gelatinilytica</name>
    <dbReference type="NCBI Taxonomy" id="2666298"/>
    <lineage>
        <taxon>Bacteria</taxon>
        <taxon>Bacillati</taxon>
        <taxon>Actinomycetota</taxon>
        <taxon>Actinomycetes</taxon>
        <taxon>Streptosporangiales</taxon>
        <taxon>Streptosporangiaceae</taxon>
        <taxon>Spongiactinospora</taxon>
    </lineage>
</organism>
<feature type="region of interest" description="Disordered" evidence="6">
    <location>
        <begin position="33"/>
        <end position="56"/>
    </location>
</feature>
<dbReference type="InterPro" id="IPR051401">
    <property type="entry name" value="GtrA_CellWall_Glycosyl"/>
</dbReference>
<evidence type="ECO:0000256" key="7">
    <source>
        <dbReference type="SAM" id="Phobius"/>
    </source>
</evidence>
<keyword evidence="10" id="KW-1185">Reference proteome</keyword>
<gene>
    <name evidence="9" type="ORF">C1I98_13080</name>
</gene>
<keyword evidence="4 7" id="KW-1133">Transmembrane helix</keyword>
<comment type="caution">
    <text evidence="9">The sequence shown here is derived from an EMBL/GenBank/DDBJ whole genome shotgun (WGS) entry which is preliminary data.</text>
</comment>
<comment type="subcellular location">
    <subcellularLocation>
        <location evidence="1">Membrane</location>
        <topology evidence="1">Multi-pass membrane protein</topology>
    </subcellularLocation>
</comment>
<evidence type="ECO:0000256" key="2">
    <source>
        <dbReference type="ARBA" id="ARBA00009399"/>
    </source>
</evidence>
<dbReference type="PANTHER" id="PTHR38459:SF1">
    <property type="entry name" value="PROPHAGE BACTOPRENOL-LINKED GLUCOSE TRANSLOCASE HOMOLOG"/>
    <property type="match status" value="1"/>
</dbReference>
<feature type="transmembrane region" description="Helical" evidence="7">
    <location>
        <begin position="146"/>
        <end position="171"/>
    </location>
</feature>
<evidence type="ECO:0000313" key="9">
    <source>
        <dbReference type="EMBL" id="PZG47590.1"/>
    </source>
</evidence>
<name>A0A2W2HBN3_9ACTN</name>
<evidence type="ECO:0000256" key="3">
    <source>
        <dbReference type="ARBA" id="ARBA00022692"/>
    </source>
</evidence>
<dbReference type="PANTHER" id="PTHR38459">
    <property type="entry name" value="PROPHAGE BACTOPRENOL-LINKED GLUCOSE TRANSLOCASE HOMOLOG"/>
    <property type="match status" value="1"/>
</dbReference>
<evidence type="ECO:0000256" key="4">
    <source>
        <dbReference type="ARBA" id="ARBA00022989"/>
    </source>
</evidence>
<sequence>MRRLSAFIVKHQSKPDISFLAKQCNRGAFQQQAYTGDHSPGSLKNRAQPAGSRAANRKDRTEAVQLLTRVYQRIAALVHELAKFGTIGALAFVIDYGGSNLLRFGLDLGPLVSKAIPTIIAATFAYLGNRFWTWRDRQQSGLAREYVLFFALNGVGLLISMLVIGFVTYTLGLEDILSYNIALIIGTGLGTLFRFWSYKKWVFLEPDNAEPEYTEAR</sequence>
<dbReference type="EMBL" id="POUA01000084">
    <property type="protein sequence ID" value="PZG47590.1"/>
    <property type="molecule type" value="Genomic_DNA"/>
</dbReference>
<evidence type="ECO:0000313" key="10">
    <source>
        <dbReference type="Proteomes" id="UP000248544"/>
    </source>
</evidence>
<dbReference type="AlphaFoldDB" id="A0A2W2HBN3"/>
<feature type="transmembrane region" description="Helical" evidence="7">
    <location>
        <begin position="114"/>
        <end position="134"/>
    </location>
</feature>
<evidence type="ECO:0000256" key="5">
    <source>
        <dbReference type="ARBA" id="ARBA00023136"/>
    </source>
</evidence>
<keyword evidence="5 7" id="KW-0472">Membrane</keyword>
<reference evidence="9 10" key="1">
    <citation type="submission" date="2018-01" db="EMBL/GenBank/DDBJ databases">
        <title>Draft genome sequence of Sphaerisporangium sp. 7K107.</title>
        <authorList>
            <person name="Sahin N."/>
            <person name="Saygin H."/>
            <person name="Ay H."/>
        </authorList>
    </citation>
    <scope>NUCLEOTIDE SEQUENCE [LARGE SCALE GENOMIC DNA]</scope>
    <source>
        <strain evidence="9 10">7K107</strain>
    </source>
</reference>
<feature type="transmembrane region" description="Helical" evidence="7">
    <location>
        <begin position="74"/>
        <end position="94"/>
    </location>
</feature>
<evidence type="ECO:0000259" key="8">
    <source>
        <dbReference type="Pfam" id="PF04138"/>
    </source>
</evidence>
<dbReference type="GO" id="GO:0005886">
    <property type="term" value="C:plasma membrane"/>
    <property type="evidence" value="ECO:0007669"/>
    <property type="project" value="TreeGrafter"/>
</dbReference>
<evidence type="ECO:0000256" key="6">
    <source>
        <dbReference type="SAM" id="MobiDB-lite"/>
    </source>
</evidence>
<dbReference type="Pfam" id="PF04138">
    <property type="entry name" value="GtrA_DPMS_TM"/>
    <property type="match status" value="1"/>
</dbReference>
<feature type="transmembrane region" description="Helical" evidence="7">
    <location>
        <begin position="177"/>
        <end position="196"/>
    </location>
</feature>
<keyword evidence="3 7" id="KW-0812">Transmembrane</keyword>
<protein>
    <submittedName>
        <fullName evidence="9">GtrA family protein</fullName>
    </submittedName>
</protein>
<dbReference type="GO" id="GO:0000271">
    <property type="term" value="P:polysaccharide biosynthetic process"/>
    <property type="evidence" value="ECO:0007669"/>
    <property type="project" value="InterPro"/>
</dbReference>
<comment type="similarity">
    <text evidence="2">Belongs to the GtrA family.</text>
</comment>